<dbReference type="PANTHER" id="PTHR30483:SF6">
    <property type="entry name" value="PERIPLASMIC BINDING PROTEIN OF ABC TRANSPORTER FOR NATURAL AMINO ACIDS"/>
    <property type="match status" value="1"/>
</dbReference>
<gene>
    <name evidence="5" type="ORF">JKK62_05340</name>
</gene>
<dbReference type="AlphaFoldDB" id="A0A934U283"/>
<dbReference type="SUPFAM" id="SSF53822">
    <property type="entry name" value="Periplasmic binding protein-like I"/>
    <property type="match status" value="1"/>
</dbReference>
<dbReference type="PANTHER" id="PTHR30483">
    <property type="entry name" value="LEUCINE-SPECIFIC-BINDING PROTEIN"/>
    <property type="match status" value="1"/>
</dbReference>
<keyword evidence="6" id="KW-1185">Reference proteome</keyword>
<accession>A0A934U283</accession>
<comment type="similarity">
    <text evidence="1">Belongs to the leucine-binding protein family.</text>
</comment>
<feature type="signal peptide" evidence="3">
    <location>
        <begin position="1"/>
        <end position="22"/>
    </location>
</feature>
<dbReference type="CDD" id="cd06337">
    <property type="entry name" value="PBP1_ABC_ligand_binding-like"/>
    <property type="match status" value="1"/>
</dbReference>
<dbReference type="Proteomes" id="UP000633365">
    <property type="component" value="Unassembled WGS sequence"/>
</dbReference>
<reference evidence="5" key="1">
    <citation type="submission" date="2021-01" db="EMBL/GenBank/DDBJ databases">
        <title>Genome public.</title>
        <authorList>
            <person name="Liu C."/>
            <person name="Sun Q."/>
        </authorList>
    </citation>
    <scope>NUCLEOTIDE SEQUENCE</scope>
    <source>
        <strain evidence="5">M6</strain>
    </source>
</reference>
<name>A0A934U283_9FIRM</name>
<organism evidence="5 6">
    <name type="scientific">Ruminococcus difficilis</name>
    <dbReference type="NCBI Taxonomy" id="2763069"/>
    <lineage>
        <taxon>Bacteria</taxon>
        <taxon>Bacillati</taxon>
        <taxon>Bacillota</taxon>
        <taxon>Clostridia</taxon>
        <taxon>Eubacteriales</taxon>
        <taxon>Oscillospiraceae</taxon>
        <taxon>Ruminococcus</taxon>
    </lineage>
</organism>
<dbReference type="RefSeq" id="WP_186832917.1">
    <property type="nucleotide sequence ID" value="NZ_JAEQMG010000048.1"/>
</dbReference>
<evidence type="ECO:0000313" key="6">
    <source>
        <dbReference type="Proteomes" id="UP000633365"/>
    </source>
</evidence>
<evidence type="ECO:0000313" key="5">
    <source>
        <dbReference type="EMBL" id="MBK6088079.1"/>
    </source>
</evidence>
<dbReference type="InterPro" id="IPR028082">
    <property type="entry name" value="Peripla_BP_I"/>
</dbReference>
<keyword evidence="2 3" id="KW-0732">Signal</keyword>
<feature type="domain" description="Leucine-binding protein" evidence="4">
    <location>
        <begin position="37"/>
        <end position="375"/>
    </location>
</feature>
<evidence type="ECO:0000256" key="3">
    <source>
        <dbReference type="SAM" id="SignalP"/>
    </source>
</evidence>
<dbReference type="InterPro" id="IPR051010">
    <property type="entry name" value="BCAA_transport"/>
</dbReference>
<comment type="caution">
    <text evidence="5">The sequence shown here is derived from an EMBL/GenBank/DDBJ whole genome shotgun (WGS) entry which is preliminary data.</text>
</comment>
<dbReference type="PROSITE" id="PS51257">
    <property type="entry name" value="PROKAR_LIPOPROTEIN"/>
    <property type="match status" value="1"/>
</dbReference>
<sequence length="428" mass="46238">MKKIIALLLVGVMVLAVSACSAQNGASSDSKAKSGDKIKIGYVNPTTGSLAGNGEGCEWVVKQITDYVKDHPITVDGKEKEIEVIVYDSESDQNRCSEMAQKLCEEDEIDLMVAIQTPNTVIPVAQVAERYGVPCIATQSPVDPLAHSLDQFNWTYDFFYALDEVYESQRALWTAAGYAPNSGAKVGLLFANDSDGTAWHELFTRRLAEDGYTVVDPGQYPSGTTDFTNVADTFKKEKIDVIAGTNIPPDFKNSYSAIISAGVEVGAVTMGKCALLQSDVNALGELADGIMTQVWWAPTNPFVSDLTGINCSEINEKYKEANGTVMPQPAAFAYAGLELAVQTFKAAGTTDKQKVYDAIGTLKCQTIVGSVDYSKKMEGLPYSSSVLTGGQWQRDENGELQLIIIDNSLYPDIPVTGKYKEGNATTKK</sequence>
<dbReference type="Pfam" id="PF13458">
    <property type="entry name" value="Peripla_BP_6"/>
    <property type="match status" value="1"/>
</dbReference>
<evidence type="ECO:0000256" key="2">
    <source>
        <dbReference type="ARBA" id="ARBA00022729"/>
    </source>
</evidence>
<dbReference type="Gene3D" id="3.40.50.2300">
    <property type="match status" value="2"/>
</dbReference>
<evidence type="ECO:0000259" key="4">
    <source>
        <dbReference type="Pfam" id="PF13458"/>
    </source>
</evidence>
<evidence type="ECO:0000256" key="1">
    <source>
        <dbReference type="ARBA" id="ARBA00010062"/>
    </source>
</evidence>
<dbReference type="InterPro" id="IPR028081">
    <property type="entry name" value="Leu-bd"/>
</dbReference>
<dbReference type="EMBL" id="JAEQMG010000048">
    <property type="protein sequence ID" value="MBK6088079.1"/>
    <property type="molecule type" value="Genomic_DNA"/>
</dbReference>
<feature type="chain" id="PRO_5039280143" evidence="3">
    <location>
        <begin position="23"/>
        <end position="428"/>
    </location>
</feature>
<proteinExistence type="inferred from homology"/>
<protein>
    <submittedName>
        <fullName evidence="5">ABC transporter substrate-binding protein</fullName>
    </submittedName>
</protein>